<dbReference type="FunFam" id="3.30.830.10:FF:000014">
    <property type="entry name" value="Mitochondrial-processing peptidase alpha subunit, mitochondrial"/>
    <property type="match status" value="1"/>
</dbReference>
<evidence type="ECO:0000313" key="16">
    <source>
        <dbReference type="EMBL" id="KAK6631775.1"/>
    </source>
</evidence>
<comment type="similarity">
    <text evidence="4 13">Belongs to the peptidase M16 family.</text>
</comment>
<dbReference type="EMBL" id="JAWJWE010000008">
    <property type="protein sequence ID" value="KAK6631775.1"/>
    <property type="molecule type" value="Genomic_DNA"/>
</dbReference>
<dbReference type="PANTHER" id="PTHR11851:SF49">
    <property type="entry name" value="MITOCHONDRIAL-PROCESSING PEPTIDASE SUBUNIT ALPHA"/>
    <property type="match status" value="1"/>
</dbReference>
<dbReference type="InterPro" id="IPR011249">
    <property type="entry name" value="Metalloenz_LuxS/M16"/>
</dbReference>
<evidence type="ECO:0000256" key="9">
    <source>
        <dbReference type="ARBA" id="ARBA00023128"/>
    </source>
</evidence>
<protein>
    <recommendedName>
        <fullName evidence="6">Mitochondrial-processing peptidase subunit alpha</fullName>
    </recommendedName>
    <alternativeName>
        <fullName evidence="11">Alpha-MPP</fullName>
    </alternativeName>
    <alternativeName>
        <fullName evidence="12">Inactive zinc metalloprotease alpha</fullName>
    </alternativeName>
</protein>
<dbReference type="FunFam" id="3.30.830.10:FF:000010">
    <property type="entry name" value="Mitochondrial-processing peptidase alpha subunit, mitochondrial"/>
    <property type="match status" value="1"/>
</dbReference>
<evidence type="ECO:0000256" key="5">
    <source>
        <dbReference type="ARBA" id="ARBA00011587"/>
    </source>
</evidence>
<keyword evidence="7" id="KW-0999">Mitochondrion inner membrane</keyword>
<evidence type="ECO:0000256" key="11">
    <source>
        <dbReference type="ARBA" id="ARBA00030006"/>
    </source>
</evidence>
<dbReference type="GO" id="GO:0005743">
    <property type="term" value="C:mitochondrial inner membrane"/>
    <property type="evidence" value="ECO:0007669"/>
    <property type="project" value="UniProtKB-SubCell"/>
</dbReference>
<evidence type="ECO:0000256" key="13">
    <source>
        <dbReference type="RuleBase" id="RU004447"/>
    </source>
</evidence>
<organism evidence="16 17">
    <name type="scientific">Polyplax serrata</name>
    <name type="common">Common mouse louse</name>
    <dbReference type="NCBI Taxonomy" id="468196"/>
    <lineage>
        <taxon>Eukaryota</taxon>
        <taxon>Metazoa</taxon>
        <taxon>Ecdysozoa</taxon>
        <taxon>Arthropoda</taxon>
        <taxon>Hexapoda</taxon>
        <taxon>Insecta</taxon>
        <taxon>Pterygota</taxon>
        <taxon>Neoptera</taxon>
        <taxon>Paraneoptera</taxon>
        <taxon>Psocodea</taxon>
        <taxon>Troctomorpha</taxon>
        <taxon>Phthiraptera</taxon>
        <taxon>Anoplura</taxon>
        <taxon>Polyplacidae</taxon>
        <taxon>Polyplax</taxon>
    </lineage>
</organism>
<accession>A0AAN8P061</accession>
<dbReference type="Proteomes" id="UP001372834">
    <property type="component" value="Unassembled WGS sequence"/>
</dbReference>
<dbReference type="Pfam" id="PF05193">
    <property type="entry name" value="Peptidase_M16_C"/>
    <property type="match status" value="1"/>
</dbReference>
<dbReference type="InterPro" id="IPR001431">
    <property type="entry name" value="Pept_M16_Zn_BS"/>
</dbReference>
<comment type="subunit">
    <text evidence="5">Heterodimer of PMPCA (alpha) and PMPCB (beta) subunits, forming the mitochondrial processing protease (MPP) in which PMPCA is involved in substrate recognition and binding and PMPCB is the catalytic subunit.</text>
</comment>
<keyword evidence="10" id="KW-0472">Membrane</keyword>
<feature type="domain" description="Peptidase M16 C-terminal" evidence="15">
    <location>
        <begin position="244"/>
        <end position="448"/>
    </location>
</feature>
<dbReference type="Pfam" id="PF00675">
    <property type="entry name" value="Peptidase_M16"/>
    <property type="match status" value="1"/>
</dbReference>
<dbReference type="InterPro" id="IPR007863">
    <property type="entry name" value="Peptidase_M16_C"/>
</dbReference>
<comment type="function">
    <text evidence="1">Substrate recognition and binding subunit of the essential mitochondrial processing protease (MPP), which cleaves the mitochondrial sequence off newly imported precursors proteins.</text>
</comment>
<dbReference type="SUPFAM" id="SSF63411">
    <property type="entry name" value="LuxS/MPP-like metallohydrolase"/>
    <property type="match status" value="2"/>
</dbReference>
<evidence type="ECO:0000256" key="1">
    <source>
        <dbReference type="ARBA" id="ARBA00002123"/>
    </source>
</evidence>
<dbReference type="PANTHER" id="PTHR11851">
    <property type="entry name" value="METALLOPROTEASE"/>
    <property type="match status" value="1"/>
</dbReference>
<evidence type="ECO:0000256" key="2">
    <source>
        <dbReference type="ARBA" id="ARBA00004273"/>
    </source>
</evidence>
<dbReference type="Gene3D" id="3.30.830.10">
    <property type="entry name" value="Metalloenzyme, LuxS/M16 peptidase-like"/>
    <property type="match status" value="2"/>
</dbReference>
<comment type="subcellular location">
    <subcellularLocation>
        <location evidence="2">Mitochondrion inner membrane</location>
    </subcellularLocation>
    <subcellularLocation>
        <location evidence="3">Mitochondrion matrix</location>
    </subcellularLocation>
</comment>
<evidence type="ECO:0000259" key="14">
    <source>
        <dbReference type="Pfam" id="PF00675"/>
    </source>
</evidence>
<dbReference type="GO" id="GO:0005759">
    <property type="term" value="C:mitochondrial matrix"/>
    <property type="evidence" value="ECO:0007669"/>
    <property type="project" value="UniProtKB-SubCell"/>
</dbReference>
<name>A0AAN8P061_POLSC</name>
<feature type="domain" description="Peptidase M16 N-terminal" evidence="14">
    <location>
        <begin position="88"/>
        <end position="237"/>
    </location>
</feature>
<dbReference type="GO" id="GO:0006627">
    <property type="term" value="P:protein processing involved in protein targeting to mitochondrion"/>
    <property type="evidence" value="ECO:0007669"/>
    <property type="project" value="TreeGrafter"/>
</dbReference>
<sequence>MNNVGKHLFRKHRPRKALWGSWSTCKFSSNTKSTNGPNATNVPVERSPSNLYQPSLAEPLPGIPKTVFTTAKEEHYKTQVTTLPNGLRVASEMKMGQFCTVGVVINSGCRYETSYISGISHFLEKLAFHSTSTFPNKDKILLELEKYGGICDCEASRDAFVYAASADIRGLDPVIKILGEVVLRPQLSKNEVDVARQTVQFELESLLMRPEQEPLLMDMIHAAAYNNNTLGLPKICPSENLELINRQTLFTYIKNHYTPMRMVVAGVGVEHERLLESVTKYFVDEKPIWVEDESLVSLDSKVLVDDSISQYTGGIVQKQCEIPLYAGPSGLPELAHIVVGFEGCSHKDPDFIAICVLNMIMGGGGSFSAGGPGKGMYTRLYTNVLNRFHWMYNATAYNHVYGDTGLFCVHASAPPQYVRDLVQVIIQEMLNMTGEINPSELRRAKTQLQSMLLMNLESRAVVFEDVARQVLATNHRKPPQYFIDAIEKITEDDVRKIAKRLVSSKPSVAARGDIRKLPTFEDIKTAVLDEEGRLPGGQGRLSLFR</sequence>
<dbReference type="GO" id="GO:0046872">
    <property type="term" value="F:metal ion binding"/>
    <property type="evidence" value="ECO:0007669"/>
    <property type="project" value="InterPro"/>
</dbReference>
<comment type="caution">
    <text evidence="16">The sequence shown here is derived from an EMBL/GenBank/DDBJ whole genome shotgun (WGS) entry which is preliminary data.</text>
</comment>
<dbReference type="GO" id="GO:0004222">
    <property type="term" value="F:metalloendopeptidase activity"/>
    <property type="evidence" value="ECO:0007669"/>
    <property type="project" value="InterPro"/>
</dbReference>
<keyword evidence="8" id="KW-0809">Transit peptide</keyword>
<keyword evidence="9" id="KW-0496">Mitochondrion</keyword>
<evidence type="ECO:0000256" key="8">
    <source>
        <dbReference type="ARBA" id="ARBA00022946"/>
    </source>
</evidence>
<evidence type="ECO:0000256" key="6">
    <source>
        <dbReference type="ARBA" id="ARBA00016741"/>
    </source>
</evidence>
<dbReference type="InterPro" id="IPR011765">
    <property type="entry name" value="Pept_M16_N"/>
</dbReference>
<reference evidence="16 17" key="1">
    <citation type="submission" date="2023-10" db="EMBL/GenBank/DDBJ databases">
        <title>Genomes of two closely related lineages of the louse Polyplax serrata with different host specificities.</title>
        <authorList>
            <person name="Martinu J."/>
            <person name="Tarabai H."/>
            <person name="Stefka J."/>
            <person name="Hypsa V."/>
        </authorList>
    </citation>
    <scope>NUCLEOTIDE SEQUENCE [LARGE SCALE GENOMIC DNA]</scope>
    <source>
        <strain evidence="16">HR10_N</strain>
    </source>
</reference>
<evidence type="ECO:0000313" key="17">
    <source>
        <dbReference type="Proteomes" id="UP001372834"/>
    </source>
</evidence>
<evidence type="ECO:0000256" key="3">
    <source>
        <dbReference type="ARBA" id="ARBA00004305"/>
    </source>
</evidence>
<evidence type="ECO:0000256" key="10">
    <source>
        <dbReference type="ARBA" id="ARBA00023136"/>
    </source>
</evidence>
<evidence type="ECO:0000256" key="12">
    <source>
        <dbReference type="ARBA" id="ARBA00032315"/>
    </source>
</evidence>
<proteinExistence type="inferred from homology"/>
<dbReference type="InterPro" id="IPR050361">
    <property type="entry name" value="MPP/UQCRC_Complex"/>
</dbReference>
<evidence type="ECO:0000259" key="15">
    <source>
        <dbReference type="Pfam" id="PF05193"/>
    </source>
</evidence>
<gene>
    <name evidence="16" type="ORF">RUM43_013839</name>
</gene>
<evidence type="ECO:0000256" key="7">
    <source>
        <dbReference type="ARBA" id="ARBA00022792"/>
    </source>
</evidence>
<dbReference type="AlphaFoldDB" id="A0AAN8P061"/>
<evidence type="ECO:0000256" key="4">
    <source>
        <dbReference type="ARBA" id="ARBA00007261"/>
    </source>
</evidence>
<dbReference type="PROSITE" id="PS00143">
    <property type="entry name" value="INSULINASE"/>
    <property type="match status" value="1"/>
</dbReference>